<reference evidence="1" key="1">
    <citation type="journal article" date="2019" name="Sci. Rep.">
        <title>Draft genome of Tanacetum cinerariifolium, the natural source of mosquito coil.</title>
        <authorList>
            <person name="Yamashiro T."/>
            <person name="Shiraishi A."/>
            <person name="Satake H."/>
            <person name="Nakayama K."/>
        </authorList>
    </citation>
    <scope>NUCLEOTIDE SEQUENCE</scope>
</reference>
<proteinExistence type="predicted"/>
<evidence type="ECO:0008006" key="2">
    <source>
        <dbReference type="Google" id="ProtNLM"/>
    </source>
</evidence>
<organism evidence="1">
    <name type="scientific">Tanacetum cinerariifolium</name>
    <name type="common">Dalmatian daisy</name>
    <name type="synonym">Chrysanthemum cinerariifolium</name>
    <dbReference type="NCBI Taxonomy" id="118510"/>
    <lineage>
        <taxon>Eukaryota</taxon>
        <taxon>Viridiplantae</taxon>
        <taxon>Streptophyta</taxon>
        <taxon>Embryophyta</taxon>
        <taxon>Tracheophyta</taxon>
        <taxon>Spermatophyta</taxon>
        <taxon>Magnoliopsida</taxon>
        <taxon>eudicotyledons</taxon>
        <taxon>Gunneridae</taxon>
        <taxon>Pentapetalae</taxon>
        <taxon>asterids</taxon>
        <taxon>campanulids</taxon>
        <taxon>Asterales</taxon>
        <taxon>Asteraceae</taxon>
        <taxon>Asteroideae</taxon>
        <taxon>Anthemideae</taxon>
        <taxon>Anthemidinae</taxon>
        <taxon>Tanacetum</taxon>
    </lineage>
</organism>
<gene>
    <name evidence="1" type="ORF">Tci_022990</name>
</gene>
<accession>A0A6L2KQV2</accession>
<sequence length="340" mass="39096">MYSNKQSGNPTFSLHKEIDSPEVIHELHDSNGCNFLSEELPDIDSFNDIHPLFDDDPLSGSTTYSANSLLEVFTDELALITYPLDYDDNRTCDIEFGLREIEFLLYQGEDSDLKDSIDQTDLANLDDLFVDPTPEMFTDEQPPDYSFPPRFDVYPDDFLEIESDANNFDDDLFDSKGEKIKEAELLIDQLDLPCDILYEYDSFASQDFSRDDDLPSPDNEDKVFNLGILIHEKSITIITRVAQEKKLAVSYASLMFEDFDPPFYELLIFKEVPNLMRLLLFSSENEEKVFKPGIYTFEKPDEDFSCSKWKEYSSLGCFSVPFLSPLIHSSMEEFGPALRP</sequence>
<comment type="caution">
    <text evidence="1">The sequence shown here is derived from an EMBL/GenBank/DDBJ whole genome shotgun (WGS) entry which is preliminary data.</text>
</comment>
<name>A0A6L2KQV2_TANCI</name>
<dbReference type="EMBL" id="BKCJ010002800">
    <property type="protein sequence ID" value="GEU51012.1"/>
    <property type="molecule type" value="Genomic_DNA"/>
</dbReference>
<evidence type="ECO:0000313" key="1">
    <source>
        <dbReference type="EMBL" id="GEU51012.1"/>
    </source>
</evidence>
<dbReference type="AlphaFoldDB" id="A0A6L2KQV2"/>
<protein>
    <recommendedName>
        <fullName evidence="2">Reverse transcriptase domain-containing protein</fullName>
    </recommendedName>
</protein>